<dbReference type="InterPro" id="IPR050189">
    <property type="entry name" value="MFS_Efflux_Transporters"/>
</dbReference>
<evidence type="ECO:0000313" key="10">
    <source>
        <dbReference type="Proteomes" id="UP000267798"/>
    </source>
</evidence>
<dbReference type="PANTHER" id="PTHR43124">
    <property type="entry name" value="PURINE EFFLUX PUMP PBUE"/>
    <property type="match status" value="1"/>
</dbReference>
<organism evidence="9 10">
    <name type="scientific">Paenibacillus pinisoli</name>
    <dbReference type="NCBI Taxonomy" id="1276110"/>
    <lineage>
        <taxon>Bacteria</taxon>
        <taxon>Bacillati</taxon>
        <taxon>Bacillota</taxon>
        <taxon>Bacilli</taxon>
        <taxon>Bacillales</taxon>
        <taxon>Paenibacillaceae</taxon>
        <taxon>Paenibacillus</taxon>
    </lineage>
</organism>
<dbReference type="InterPro" id="IPR036259">
    <property type="entry name" value="MFS_trans_sf"/>
</dbReference>
<dbReference type="PROSITE" id="PS50850">
    <property type="entry name" value="MFS"/>
    <property type="match status" value="1"/>
</dbReference>
<comment type="subcellular location">
    <subcellularLocation>
        <location evidence="1">Cell membrane</location>
        <topology evidence="1">Multi-pass membrane protein</topology>
    </subcellularLocation>
</comment>
<keyword evidence="6 7" id="KW-0472">Membrane</keyword>
<proteinExistence type="predicted"/>
<evidence type="ECO:0000256" key="6">
    <source>
        <dbReference type="ARBA" id="ARBA00023136"/>
    </source>
</evidence>
<dbReference type="GO" id="GO:0022857">
    <property type="term" value="F:transmembrane transporter activity"/>
    <property type="evidence" value="ECO:0007669"/>
    <property type="project" value="InterPro"/>
</dbReference>
<evidence type="ECO:0000256" key="3">
    <source>
        <dbReference type="ARBA" id="ARBA00022475"/>
    </source>
</evidence>
<dbReference type="SUPFAM" id="SSF103473">
    <property type="entry name" value="MFS general substrate transporter"/>
    <property type="match status" value="1"/>
</dbReference>
<dbReference type="InterPro" id="IPR020846">
    <property type="entry name" value="MFS_dom"/>
</dbReference>
<comment type="caution">
    <text evidence="9">The sequence shown here is derived from an EMBL/GenBank/DDBJ whole genome shotgun (WGS) entry which is preliminary data.</text>
</comment>
<dbReference type="RefSeq" id="WP_120112926.1">
    <property type="nucleotide sequence ID" value="NZ_QXQB01000004.1"/>
</dbReference>
<dbReference type="OrthoDB" id="2727100at2"/>
<keyword evidence="2" id="KW-0813">Transport</keyword>
<dbReference type="GO" id="GO:0005886">
    <property type="term" value="C:plasma membrane"/>
    <property type="evidence" value="ECO:0007669"/>
    <property type="project" value="UniProtKB-SubCell"/>
</dbReference>
<evidence type="ECO:0000259" key="8">
    <source>
        <dbReference type="PROSITE" id="PS50850"/>
    </source>
</evidence>
<keyword evidence="4 7" id="KW-0812">Transmembrane</keyword>
<protein>
    <submittedName>
        <fullName evidence="9">MFS transporter</fullName>
    </submittedName>
</protein>
<name>A0A3A6PC51_9BACL</name>
<dbReference type="InterPro" id="IPR011701">
    <property type="entry name" value="MFS"/>
</dbReference>
<dbReference type="Proteomes" id="UP000267798">
    <property type="component" value="Unassembled WGS sequence"/>
</dbReference>
<reference evidence="9 10" key="1">
    <citation type="submission" date="2018-09" db="EMBL/GenBank/DDBJ databases">
        <title>Paenibacillus aracenensis nov. sp. isolated from a cave in southern Spain.</title>
        <authorList>
            <person name="Jurado V."/>
            <person name="Gutierrez-Patricio S."/>
            <person name="Gonzalez-Pimentel J.L."/>
            <person name="Miller A.Z."/>
            <person name="Laiz L."/>
            <person name="Saiz-Jimenez C."/>
        </authorList>
    </citation>
    <scope>NUCLEOTIDE SEQUENCE [LARGE SCALE GENOMIC DNA]</scope>
    <source>
        <strain evidence="9 10">JCM 19203</strain>
    </source>
</reference>
<keyword evidence="10" id="KW-1185">Reference proteome</keyword>
<feature type="transmembrane region" description="Helical" evidence="7">
    <location>
        <begin position="45"/>
        <end position="66"/>
    </location>
</feature>
<evidence type="ECO:0000256" key="7">
    <source>
        <dbReference type="SAM" id="Phobius"/>
    </source>
</evidence>
<feature type="transmembrane region" description="Helical" evidence="7">
    <location>
        <begin position="131"/>
        <end position="153"/>
    </location>
</feature>
<gene>
    <name evidence="9" type="ORF">D3P09_18750</name>
</gene>
<dbReference type="PANTHER" id="PTHR43124:SF10">
    <property type="entry name" value="PURINE EFFLUX PUMP PBUE"/>
    <property type="match status" value="1"/>
</dbReference>
<evidence type="ECO:0000256" key="4">
    <source>
        <dbReference type="ARBA" id="ARBA00022692"/>
    </source>
</evidence>
<feature type="transmembrane region" description="Helical" evidence="7">
    <location>
        <begin position="102"/>
        <end position="124"/>
    </location>
</feature>
<feature type="transmembrane region" description="Helical" evidence="7">
    <location>
        <begin position="237"/>
        <end position="257"/>
    </location>
</feature>
<evidence type="ECO:0000256" key="2">
    <source>
        <dbReference type="ARBA" id="ARBA00022448"/>
    </source>
</evidence>
<dbReference type="CDD" id="cd17324">
    <property type="entry name" value="MFS_NepI_like"/>
    <property type="match status" value="1"/>
</dbReference>
<keyword evidence="3" id="KW-1003">Cell membrane</keyword>
<feature type="transmembrane region" description="Helical" evidence="7">
    <location>
        <begin position="269"/>
        <end position="289"/>
    </location>
</feature>
<feature type="transmembrane region" description="Helical" evidence="7">
    <location>
        <begin position="159"/>
        <end position="178"/>
    </location>
</feature>
<dbReference type="EMBL" id="QXQB01000004">
    <property type="protein sequence ID" value="RJX38107.1"/>
    <property type="molecule type" value="Genomic_DNA"/>
</dbReference>
<dbReference type="Pfam" id="PF07690">
    <property type="entry name" value="MFS_1"/>
    <property type="match status" value="1"/>
</dbReference>
<evidence type="ECO:0000313" key="9">
    <source>
        <dbReference type="EMBL" id="RJX38107.1"/>
    </source>
</evidence>
<accession>A0A3A6PC51</accession>
<keyword evidence="5 7" id="KW-1133">Transmembrane helix</keyword>
<feature type="transmembrane region" description="Helical" evidence="7">
    <location>
        <begin position="295"/>
        <end position="313"/>
    </location>
</feature>
<feature type="transmembrane region" description="Helical" evidence="7">
    <location>
        <begin position="325"/>
        <end position="350"/>
    </location>
</feature>
<evidence type="ECO:0000256" key="1">
    <source>
        <dbReference type="ARBA" id="ARBA00004651"/>
    </source>
</evidence>
<feature type="domain" description="Major facilitator superfamily (MFS) profile" evidence="8">
    <location>
        <begin position="7"/>
        <end position="383"/>
    </location>
</feature>
<dbReference type="AlphaFoldDB" id="A0A3A6PC51"/>
<feature type="transmembrane region" description="Helical" evidence="7">
    <location>
        <begin position="362"/>
        <end position="381"/>
    </location>
</feature>
<evidence type="ECO:0000256" key="5">
    <source>
        <dbReference type="ARBA" id="ARBA00022989"/>
    </source>
</evidence>
<feature type="transmembrane region" description="Helical" evidence="7">
    <location>
        <begin position="73"/>
        <end position="96"/>
    </location>
</feature>
<feature type="transmembrane region" description="Helical" evidence="7">
    <location>
        <begin position="198"/>
        <end position="217"/>
    </location>
</feature>
<sequence>MNKQTLIITVLALGVFLTATSELVISGILPRIAADTGVSLAMAGQLITVYSLSFAISTPILIALTARMNRRTVIAVSLASFIAGSLLSAISTSIIAIMAARILLGASSGVYLVVALGAVSKLVAPERIGRAVGTIILGFSSAMILGVPIGIAIADWRGWQMIFVMLGLLSLLVGIIILRLLPEIEGDAAIPFKQQLKLLGSAVIATAFLISLFREFGGSVWMSYMTPYLQQLLGLRMGDIAIVMLVLGILGAIGSRMSGSAVDRWGTQAVLRLVLAANAAALALLPLAGHRPVPAFLLIGIFIITLFASGPAIQSHMIRLAPGSANLVLSLNTSIVHLGLAGGASAGGLLASESATFRYHPWLASSFILLGLASALLSFSYSRKKAAQKLAA</sequence>
<dbReference type="Gene3D" id="1.20.1250.20">
    <property type="entry name" value="MFS general substrate transporter like domains"/>
    <property type="match status" value="2"/>
</dbReference>